<sequence length="184" mass="20803">MDSRPPRLWTIGHSTREWPVFVAMLHEARVEVLVDVRRFAGSRRNPQFSSETMARALPGAGIAYLPVPELGGRRTPRPDSPNTAWRNAGFRGYADYMQTGAWQAARDRVAELARRQRVALMCAEAMWWQCHRSLIADDFKARGWEVLHLLAPGHSQEHPYTAAARIVDGRLDYAAPEPPQASLF</sequence>
<dbReference type="InterPro" id="IPR007438">
    <property type="entry name" value="DUF488"/>
</dbReference>
<dbReference type="InterPro" id="IPR014519">
    <property type="entry name" value="UCP024492"/>
</dbReference>
<dbReference type="RefSeq" id="WP_386811288.1">
    <property type="nucleotide sequence ID" value="NZ_JBHTIH010000002.1"/>
</dbReference>
<dbReference type="PIRSF" id="PIRSF024492">
    <property type="entry name" value="UCP024492"/>
    <property type="match status" value="1"/>
</dbReference>
<comment type="caution">
    <text evidence="1">The sequence shown here is derived from an EMBL/GenBank/DDBJ whole genome shotgun (WGS) entry which is preliminary data.</text>
</comment>
<proteinExistence type="predicted"/>
<dbReference type="PANTHER" id="PTHR39337:SF1">
    <property type="entry name" value="BLR5642 PROTEIN"/>
    <property type="match status" value="1"/>
</dbReference>
<gene>
    <name evidence="1" type="ORF">ACFQZQ_03555</name>
</gene>
<organism evidence="1 2">
    <name type="scientific">Lysobacter koreensis</name>
    <dbReference type="NCBI Taxonomy" id="266122"/>
    <lineage>
        <taxon>Bacteria</taxon>
        <taxon>Pseudomonadati</taxon>
        <taxon>Pseudomonadota</taxon>
        <taxon>Gammaproteobacteria</taxon>
        <taxon>Lysobacterales</taxon>
        <taxon>Lysobacteraceae</taxon>
        <taxon>Lysobacter</taxon>
    </lineage>
</organism>
<accession>A0ABW2YJT7</accession>
<name>A0ABW2YJT7_9GAMM</name>
<dbReference type="EMBL" id="JBHTIH010000002">
    <property type="protein sequence ID" value="MFD0738361.1"/>
    <property type="molecule type" value="Genomic_DNA"/>
</dbReference>
<protein>
    <submittedName>
        <fullName evidence="1">DUF488 family protein</fullName>
    </submittedName>
</protein>
<keyword evidence="2" id="KW-1185">Reference proteome</keyword>
<evidence type="ECO:0000313" key="2">
    <source>
        <dbReference type="Proteomes" id="UP001597090"/>
    </source>
</evidence>
<dbReference type="Proteomes" id="UP001597090">
    <property type="component" value="Unassembled WGS sequence"/>
</dbReference>
<evidence type="ECO:0000313" key="1">
    <source>
        <dbReference type="EMBL" id="MFD0738361.1"/>
    </source>
</evidence>
<dbReference type="PANTHER" id="PTHR39337">
    <property type="entry name" value="BLR5642 PROTEIN"/>
    <property type="match status" value="1"/>
</dbReference>
<reference evidence="2" key="1">
    <citation type="journal article" date="2019" name="Int. J. Syst. Evol. Microbiol.">
        <title>The Global Catalogue of Microorganisms (GCM) 10K type strain sequencing project: providing services to taxonomists for standard genome sequencing and annotation.</title>
        <authorList>
            <consortium name="The Broad Institute Genomics Platform"/>
            <consortium name="The Broad Institute Genome Sequencing Center for Infectious Disease"/>
            <person name="Wu L."/>
            <person name="Ma J."/>
        </authorList>
    </citation>
    <scope>NUCLEOTIDE SEQUENCE [LARGE SCALE GENOMIC DNA]</scope>
    <source>
        <strain evidence="2">CCUG 55491</strain>
    </source>
</reference>
<dbReference type="Pfam" id="PF04343">
    <property type="entry name" value="DUF488"/>
    <property type="match status" value="1"/>
</dbReference>